<keyword evidence="9" id="KW-1185">Reference proteome</keyword>
<evidence type="ECO:0000259" key="3">
    <source>
        <dbReference type="Pfam" id="PF19335"/>
    </source>
</evidence>
<evidence type="ECO:0000256" key="2">
    <source>
        <dbReference type="ARBA" id="ARBA00022448"/>
    </source>
</evidence>
<comment type="caution">
    <text evidence="8">The sequence shown here is derived from an EMBL/GenBank/DDBJ whole genome shotgun (WGS) entry which is preliminary data.</text>
</comment>
<evidence type="ECO:0000313" key="8">
    <source>
        <dbReference type="EMBL" id="MCQ8896757.1"/>
    </source>
</evidence>
<dbReference type="InterPro" id="IPR058790">
    <property type="entry name" value="BSH_CusB"/>
</dbReference>
<dbReference type="InterPro" id="IPR058791">
    <property type="entry name" value="3HB_CusB"/>
</dbReference>
<proteinExistence type="inferred from homology"/>
<gene>
    <name evidence="8" type="ORF">NQT62_09970</name>
</gene>
<dbReference type="EMBL" id="JANIGO010000003">
    <property type="protein sequence ID" value="MCQ8896757.1"/>
    <property type="molecule type" value="Genomic_DNA"/>
</dbReference>
<sequence>MKKNHAVIVVCLGVALVAGTAWWFGLQHGMSMAGSMREPSSTQSASADPSNWSIEQGEAATKRHMDAGLKAGDVDPDTGLKIQYYHDPMVPGKRFEAPGKSPFMDMMLVPAYQSTTGSDPGTVTVSPRIQQNLGIRTATVKRASLNPTVVAQGTVQWNERHRVVLQARATGFVEALGVKAAYDPVRAGQMLVQLYVPEWVAAQRDYLALLRAGSVADAALLDAARQRMRQVGLSPAQIASLVQRRDVMGTIPVVSPQAGVVTSLAVREGMTVQAGTTLAEINTLDSVWLDVELPQTQVGLIKPGSVATVLNPADPASEFPARVQAVLPQLNNQTRTAVVRLEVDNARRRLMPGQFVSARLAVDARQPAVLVPREAVIDTGQRTVVMLDLGDGHFAPQPVRLGLEEQGQVEVLSGLSEGQSVVLSGQFLIDSEASLRGLEDRLNASTGVQP</sequence>
<dbReference type="SUPFAM" id="SSF111369">
    <property type="entry name" value="HlyD-like secretion proteins"/>
    <property type="match status" value="1"/>
</dbReference>
<feature type="domain" description="CusB-like three alpha-helical bundle" evidence="4">
    <location>
        <begin position="198"/>
        <end position="247"/>
    </location>
</feature>
<evidence type="ECO:0000259" key="5">
    <source>
        <dbReference type="Pfam" id="PF25919"/>
    </source>
</evidence>
<dbReference type="InterPro" id="IPR058649">
    <property type="entry name" value="CzcB_C"/>
</dbReference>
<dbReference type="PANTHER" id="PTHR30097">
    <property type="entry name" value="CATION EFFLUX SYSTEM PROTEIN CUSB"/>
    <property type="match status" value="1"/>
</dbReference>
<dbReference type="InterPro" id="IPR051909">
    <property type="entry name" value="MFP_Cation_Efflux"/>
</dbReference>
<dbReference type="Proteomes" id="UP001204142">
    <property type="component" value="Unassembled WGS sequence"/>
</dbReference>
<dbReference type="Gene3D" id="6.10.140.730">
    <property type="match status" value="1"/>
</dbReference>
<accession>A0ABT1WGW0</accession>
<dbReference type="Pfam" id="PF25954">
    <property type="entry name" value="Beta-barrel_RND_2"/>
    <property type="match status" value="1"/>
</dbReference>
<evidence type="ECO:0000259" key="6">
    <source>
        <dbReference type="Pfam" id="PF25954"/>
    </source>
</evidence>
<feature type="domain" description="Heavy metal binding" evidence="3">
    <location>
        <begin position="84"/>
        <end position="111"/>
    </location>
</feature>
<name>A0ABT1WGW0_9BURK</name>
<dbReference type="Pfam" id="PF19335">
    <property type="entry name" value="HMBD"/>
    <property type="match status" value="1"/>
</dbReference>
<dbReference type="InterPro" id="IPR006143">
    <property type="entry name" value="RND_pump_MFP"/>
</dbReference>
<organism evidence="8 9">
    <name type="scientific">Limnobacter humi</name>
    <dbReference type="NCBI Taxonomy" id="1778671"/>
    <lineage>
        <taxon>Bacteria</taxon>
        <taxon>Pseudomonadati</taxon>
        <taxon>Pseudomonadota</taxon>
        <taxon>Betaproteobacteria</taxon>
        <taxon>Burkholderiales</taxon>
        <taxon>Burkholderiaceae</taxon>
        <taxon>Limnobacter</taxon>
    </lineage>
</organism>
<dbReference type="Pfam" id="PF25869">
    <property type="entry name" value="3HB_CusB"/>
    <property type="match status" value="1"/>
</dbReference>
<dbReference type="Gene3D" id="2.40.30.170">
    <property type="match status" value="1"/>
</dbReference>
<dbReference type="NCBIfam" id="TIGR01730">
    <property type="entry name" value="RND_mfp"/>
    <property type="match status" value="1"/>
</dbReference>
<protein>
    <submittedName>
        <fullName evidence="8">Efflux RND transporter periplasmic adaptor subunit</fullName>
    </submittedName>
</protein>
<evidence type="ECO:0000259" key="4">
    <source>
        <dbReference type="Pfam" id="PF25869"/>
    </source>
</evidence>
<evidence type="ECO:0000313" key="9">
    <source>
        <dbReference type="Proteomes" id="UP001204142"/>
    </source>
</evidence>
<dbReference type="RefSeq" id="WP_256764551.1">
    <property type="nucleotide sequence ID" value="NZ_JANIGO010000003.1"/>
</dbReference>
<feature type="domain" description="CusB-like beta-barrel" evidence="6">
    <location>
        <begin position="286"/>
        <end position="361"/>
    </location>
</feature>
<feature type="domain" description="CzcB-like C-terminal circularly permuted SH3-like" evidence="7">
    <location>
        <begin position="369"/>
        <end position="429"/>
    </location>
</feature>
<dbReference type="Pfam" id="PF25919">
    <property type="entry name" value="BSH_CusB"/>
    <property type="match status" value="1"/>
</dbReference>
<dbReference type="Pfam" id="PF25975">
    <property type="entry name" value="CzcB_C"/>
    <property type="match status" value="1"/>
</dbReference>
<reference evidence="8 9" key="1">
    <citation type="submission" date="2022-07" db="EMBL/GenBank/DDBJ databases">
        <authorList>
            <person name="Xamxidin M."/>
            <person name="Wu M."/>
        </authorList>
    </citation>
    <scope>NUCLEOTIDE SEQUENCE [LARGE SCALE GENOMIC DNA]</scope>
    <source>
        <strain evidence="8 9">NBRC 111650</strain>
    </source>
</reference>
<feature type="domain" description="CusB-like barrel-sandwich hybrid" evidence="5">
    <location>
        <begin position="163"/>
        <end position="282"/>
    </location>
</feature>
<dbReference type="PANTHER" id="PTHR30097:SF15">
    <property type="entry name" value="CATION EFFLUX SYSTEM PROTEIN CUSB"/>
    <property type="match status" value="1"/>
</dbReference>
<evidence type="ECO:0000256" key="1">
    <source>
        <dbReference type="ARBA" id="ARBA00009477"/>
    </source>
</evidence>
<dbReference type="Gene3D" id="2.40.420.20">
    <property type="match status" value="1"/>
</dbReference>
<dbReference type="InterPro" id="IPR045800">
    <property type="entry name" value="HMBD"/>
</dbReference>
<keyword evidence="2" id="KW-0813">Transport</keyword>
<evidence type="ECO:0000259" key="7">
    <source>
        <dbReference type="Pfam" id="PF25975"/>
    </source>
</evidence>
<comment type="similarity">
    <text evidence="1">Belongs to the membrane fusion protein (MFP) (TC 8.A.1) family.</text>
</comment>
<dbReference type="InterPro" id="IPR058792">
    <property type="entry name" value="Beta-barrel_RND_2"/>
</dbReference>